<dbReference type="CDD" id="cd04606">
    <property type="entry name" value="CBS_pair_Mg_transporter"/>
    <property type="match status" value="1"/>
</dbReference>
<dbReference type="PATRIC" id="fig|1423740.3.peg.1298"/>
<keyword evidence="6 9" id="KW-1133">Transmembrane helix</keyword>
<dbReference type="RefSeq" id="WP_025020927.1">
    <property type="nucleotide sequence ID" value="NZ_AZFH01000159.1"/>
</dbReference>
<feature type="transmembrane region" description="Helical" evidence="9">
    <location>
        <begin position="427"/>
        <end position="450"/>
    </location>
</feature>
<sequence>MPETTLTTPEQKEEIISYLESQQAGKFRKAYLDLHVYEQAQIFSELDETQRNRIYRYLSPVEMGDMFNAIEEEPDQVVNYFKEMIPQYAADVIYEMYTDNAVDILAYAKAKDLNQYLELLPAEAAVEIRGMLHYQDKTAGAIMSTEYVAITGNQTVRSALHVMKKEALDAETIYYIYVIDDEENLQGVLTLRDLLTNDDDALISDIMNRPVMSVDVQEDQEEVAQTIRDYNFIALPVTNPEGKMIGIINVDDIIDVIDEESAQDYSGLAGVDVDNLPSNPWQAALKRLPWSLGLLILGITTAVVISWYQTLIQKDTLMVTFIAMVMGASGNAGTQSLAVSATRIADKDDEEESTAKMVANEALTGLIVGFFSGILFAVITGIWQQDLDFGLILGLALLIAVTISNVLGCLLPIIFKKLGKDASNVPGALVSTISDLLSALIYFGTIQIFWNLYH</sequence>
<evidence type="ECO:0000256" key="2">
    <source>
        <dbReference type="ARBA" id="ARBA00009749"/>
    </source>
</evidence>
<evidence type="ECO:0000313" key="12">
    <source>
        <dbReference type="Proteomes" id="UP000051048"/>
    </source>
</evidence>
<evidence type="ECO:0000313" key="11">
    <source>
        <dbReference type="EMBL" id="KRL77881.1"/>
    </source>
</evidence>
<keyword evidence="9" id="KW-0479">Metal-binding</keyword>
<dbReference type="Gene3D" id="3.10.580.10">
    <property type="entry name" value="CBS-domain"/>
    <property type="match status" value="1"/>
</dbReference>
<dbReference type="PANTHER" id="PTHR43773:SF1">
    <property type="entry name" value="MAGNESIUM TRANSPORTER MGTE"/>
    <property type="match status" value="1"/>
</dbReference>
<feature type="domain" description="CBS" evidence="10">
    <location>
        <begin position="143"/>
        <end position="206"/>
    </location>
</feature>
<dbReference type="SUPFAM" id="SSF54631">
    <property type="entry name" value="CBS-domain pair"/>
    <property type="match status" value="1"/>
</dbReference>
<dbReference type="InterPro" id="IPR006667">
    <property type="entry name" value="SLC41_membr_dom"/>
</dbReference>
<evidence type="ECO:0000256" key="6">
    <source>
        <dbReference type="ARBA" id="ARBA00022989"/>
    </source>
</evidence>
<comment type="function">
    <text evidence="9">Acts as a magnesium transporter.</text>
</comment>
<comment type="subcellular location">
    <subcellularLocation>
        <location evidence="9">Cell membrane</location>
        <topology evidence="9">Multi-pass membrane protein</topology>
    </subcellularLocation>
    <subcellularLocation>
        <location evidence="1">Membrane</location>
        <topology evidence="1">Multi-pass membrane protein</topology>
    </subcellularLocation>
</comment>
<dbReference type="SUPFAM" id="SSF158791">
    <property type="entry name" value="MgtE N-terminal domain-like"/>
    <property type="match status" value="1"/>
</dbReference>
<dbReference type="InterPro" id="IPR000644">
    <property type="entry name" value="CBS_dom"/>
</dbReference>
<dbReference type="InterPro" id="IPR046342">
    <property type="entry name" value="CBS_dom_sf"/>
</dbReference>
<evidence type="ECO:0000256" key="4">
    <source>
        <dbReference type="ARBA" id="ARBA00022692"/>
    </source>
</evidence>
<reference evidence="11 12" key="1">
    <citation type="journal article" date="2015" name="Genome Announc.">
        <title>Expanding the biotechnology potential of lactobacilli through comparative genomics of 213 strains and associated genera.</title>
        <authorList>
            <person name="Sun Z."/>
            <person name="Harris H.M."/>
            <person name="McCann A."/>
            <person name="Guo C."/>
            <person name="Argimon S."/>
            <person name="Zhang W."/>
            <person name="Yang X."/>
            <person name="Jeffery I.B."/>
            <person name="Cooney J.C."/>
            <person name="Kagawa T.F."/>
            <person name="Liu W."/>
            <person name="Song Y."/>
            <person name="Salvetti E."/>
            <person name="Wrobel A."/>
            <person name="Rasinkangas P."/>
            <person name="Parkhill J."/>
            <person name="Rea M.C."/>
            <person name="O'Sullivan O."/>
            <person name="Ritari J."/>
            <person name="Douillard F.P."/>
            <person name="Paul Ross R."/>
            <person name="Yang R."/>
            <person name="Briner A.E."/>
            <person name="Felis G.E."/>
            <person name="de Vos W.M."/>
            <person name="Barrangou R."/>
            <person name="Klaenhammer T.R."/>
            <person name="Caufield P.W."/>
            <person name="Cui Y."/>
            <person name="Zhang H."/>
            <person name="O'Toole P.W."/>
        </authorList>
    </citation>
    <scope>NUCLEOTIDE SEQUENCE [LARGE SCALE GENOMIC DNA]</scope>
    <source>
        <strain evidence="11 12">DSM 15833</strain>
    </source>
</reference>
<dbReference type="OrthoDB" id="9790355at2"/>
<comment type="caution">
    <text evidence="9">Lacks conserved residue(s) required for the propagation of feature annotation.</text>
</comment>
<evidence type="ECO:0000256" key="7">
    <source>
        <dbReference type="ARBA" id="ARBA00023136"/>
    </source>
</evidence>
<comment type="similarity">
    <text evidence="2 9">Belongs to the SLC41A transporter family.</text>
</comment>
<feature type="transmembrane region" description="Helical" evidence="9">
    <location>
        <begin position="362"/>
        <end position="383"/>
    </location>
</feature>
<dbReference type="SUPFAM" id="SSF161093">
    <property type="entry name" value="MgtE membrane domain-like"/>
    <property type="match status" value="1"/>
</dbReference>
<name>A0A0R1T9R0_9LACO</name>
<organism evidence="11 12">
    <name type="scientific">Ligilactobacillus equi DSM 15833 = JCM 10991</name>
    <dbReference type="NCBI Taxonomy" id="1423740"/>
    <lineage>
        <taxon>Bacteria</taxon>
        <taxon>Bacillati</taxon>
        <taxon>Bacillota</taxon>
        <taxon>Bacilli</taxon>
        <taxon>Lactobacillales</taxon>
        <taxon>Lactobacillaceae</taxon>
        <taxon>Ligilactobacillus</taxon>
    </lineage>
</organism>
<comment type="caution">
    <text evidence="11">The sequence shown here is derived from an EMBL/GenBank/DDBJ whole genome shotgun (WGS) entry which is preliminary data.</text>
</comment>
<keyword evidence="7 9" id="KW-0472">Membrane</keyword>
<evidence type="ECO:0000256" key="1">
    <source>
        <dbReference type="ARBA" id="ARBA00004141"/>
    </source>
</evidence>
<keyword evidence="3 9" id="KW-0813">Transport</keyword>
<dbReference type="SMART" id="SM00116">
    <property type="entry name" value="CBS"/>
    <property type="match status" value="2"/>
</dbReference>
<feature type="transmembrane region" description="Helical" evidence="9">
    <location>
        <begin position="389"/>
        <end position="415"/>
    </location>
</feature>
<dbReference type="InterPro" id="IPR006668">
    <property type="entry name" value="Mg_transptr_MgtE_intracell_dom"/>
</dbReference>
<protein>
    <recommendedName>
        <fullName evidence="9">Magnesium transporter MgtE</fullName>
    </recommendedName>
</protein>
<comment type="subunit">
    <text evidence="9">Homodimer.</text>
</comment>
<feature type="transmembrane region" description="Helical" evidence="9">
    <location>
        <begin position="288"/>
        <end position="308"/>
    </location>
</feature>
<proteinExistence type="inferred from homology"/>
<dbReference type="GO" id="GO:0046872">
    <property type="term" value="F:metal ion binding"/>
    <property type="evidence" value="ECO:0007669"/>
    <property type="project" value="UniProtKB-KW"/>
</dbReference>
<gene>
    <name evidence="11" type="ORF">FC36_GL001205</name>
</gene>
<dbReference type="InterPro" id="IPR006669">
    <property type="entry name" value="MgtE_transporter"/>
</dbReference>
<feature type="domain" description="CBS" evidence="10">
    <location>
        <begin position="207"/>
        <end position="263"/>
    </location>
</feature>
<dbReference type="GO" id="GO:0005886">
    <property type="term" value="C:plasma membrane"/>
    <property type="evidence" value="ECO:0007669"/>
    <property type="project" value="UniProtKB-SubCell"/>
</dbReference>
<dbReference type="NCBIfam" id="TIGR00400">
    <property type="entry name" value="mgtE"/>
    <property type="match status" value="1"/>
</dbReference>
<keyword evidence="9" id="KW-1003">Cell membrane</keyword>
<dbReference type="Pfam" id="PF00571">
    <property type="entry name" value="CBS"/>
    <property type="match status" value="2"/>
</dbReference>
<dbReference type="Proteomes" id="UP000051048">
    <property type="component" value="Unassembled WGS sequence"/>
</dbReference>
<dbReference type="SMART" id="SM00924">
    <property type="entry name" value="MgtE_N"/>
    <property type="match status" value="1"/>
</dbReference>
<dbReference type="InterPro" id="IPR036739">
    <property type="entry name" value="SLC41_membr_dom_sf"/>
</dbReference>
<accession>A0A0R1T9R0</accession>
<keyword evidence="4 9" id="KW-0812">Transmembrane</keyword>
<evidence type="ECO:0000259" key="10">
    <source>
        <dbReference type="PROSITE" id="PS51371"/>
    </source>
</evidence>
<dbReference type="Gene3D" id="1.25.60.10">
    <property type="entry name" value="MgtE N-terminal domain-like"/>
    <property type="match status" value="1"/>
</dbReference>
<dbReference type="Gene3D" id="1.10.357.20">
    <property type="entry name" value="SLC41 divalent cation transporters, integral membrane domain"/>
    <property type="match status" value="1"/>
</dbReference>
<dbReference type="InterPro" id="IPR038076">
    <property type="entry name" value="MgtE_N_sf"/>
</dbReference>
<evidence type="ECO:0000256" key="3">
    <source>
        <dbReference type="ARBA" id="ARBA00022448"/>
    </source>
</evidence>
<dbReference type="STRING" id="1423740.FC36_GL001205"/>
<dbReference type="Pfam" id="PF03448">
    <property type="entry name" value="MgtE_N"/>
    <property type="match status" value="1"/>
</dbReference>
<evidence type="ECO:0000256" key="9">
    <source>
        <dbReference type="RuleBase" id="RU362011"/>
    </source>
</evidence>
<dbReference type="GO" id="GO:0015095">
    <property type="term" value="F:magnesium ion transmembrane transporter activity"/>
    <property type="evidence" value="ECO:0007669"/>
    <property type="project" value="UniProtKB-UniRule"/>
</dbReference>
<dbReference type="AlphaFoldDB" id="A0A0R1T9R0"/>
<dbReference type="PROSITE" id="PS51371">
    <property type="entry name" value="CBS"/>
    <property type="match status" value="2"/>
</dbReference>
<evidence type="ECO:0000256" key="5">
    <source>
        <dbReference type="ARBA" id="ARBA00022842"/>
    </source>
</evidence>
<dbReference type="Pfam" id="PF01769">
    <property type="entry name" value="MgtE"/>
    <property type="match status" value="1"/>
</dbReference>
<keyword evidence="5 9" id="KW-0460">Magnesium</keyword>
<keyword evidence="8" id="KW-0129">CBS domain</keyword>
<evidence type="ECO:0000256" key="8">
    <source>
        <dbReference type="PROSITE-ProRule" id="PRU00703"/>
    </source>
</evidence>
<dbReference type="PANTHER" id="PTHR43773">
    <property type="entry name" value="MAGNESIUM TRANSPORTER MGTE"/>
    <property type="match status" value="1"/>
</dbReference>
<dbReference type="EMBL" id="AZFH01000159">
    <property type="protein sequence ID" value="KRL77881.1"/>
    <property type="molecule type" value="Genomic_DNA"/>
</dbReference>